<evidence type="ECO:0000259" key="1">
    <source>
        <dbReference type="SMART" id="SM00635"/>
    </source>
</evidence>
<dbReference type="AlphaFoldDB" id="A0A173XY33"/>
<dbReference type="SUPFAM" id="SSF49373">
    <property type="entry name" value="Invasin/intimin cell-adhesion fragments"/>
    <property type="match status" value="3"/>
</dbReference>
<dbReference type="SMART" id="SM00635">
    <property type="entry name" value="BID_2"/>
    <property type="match status" value="3"/>
</dbReference>
<organism evidence="2 3">
    <name type="scientific">Blautia obeum</name>
    <dbReference type="NCBI Taxonomy" id="40520"/>
    <lineage>
        <taxon>Bacteria</taxon>
        <taxon>Bacillati</taxon>
        <taxon>Bacillota</taxon>
        <taxon>Clostridia</taxon>
        <taxon>Lachnospirales</taxon>
        <taxon>Lachnospiraceae</taxon>
        <taxon>Blautia</taxon>
    </lineage>
</organism>
<dbReference type="Gene3D" id="2.60.40.10">
    <property type="entry name" value="Immunoglobulins"/>
    <property type="match status" value="2"/>
</dbReference>
<dbReference type="Pfam" id="PF02368">
    <property type="entry name" value="Big_2"/>
    <property type="match status" value="3"/>
</dbReference>
<protein>
    <submittedName>
        <fullName evidence="2">Bacterial Ig-like domain (Group 2)</fullName>
    </submittedName>
</protein>
<feature type="domain" description="BIG2" evidence="1">
    <location>
        <begin position="260"/>
        <end position="332"/>
    </location>
</feature>
<name>A0A173XY33_9FIRM</name>
<dbReference type="InterPro" id="IPR036116">
    <property type="entry name" value="FN3_sf"/>
</dbReference>
<accession>A0A173XY33</accession>
<sequence>MTKNKLLQAVKGLTLAAGMAVGIFALGQTDVLADTLTLTVEKNTIGQGMILEPTQVEFSKGETCADVLLRGLSENGITPLYDTNSSYGFYLRGIANCDSGSLNTPECIKRVLAETSTWTGEPYKLTGNKYSPDLTEFSYCSASGWTYTLDNVFMGVGMGASHPSDGSVLRVMFALCGGTDITGCDPYNNNKQIFEAADKSELIRMMGKANAERSRWSQASGFSGAYAEADSALTTLDASANRVYEATQLLKAVEAGLPASPKHITLNASELSLSKGDSYTLTYTLLPSDSVGTVTWNSSNSSVARVNDGVVTAAGEGSAVITARVSGSVYATCNISVSSRPVDITGISISPSSLALSTKSGSRTLDYTISPNGAKPSSLNWASSNTAVAAVDGNGKVTPVGTGSAEITLTSDNGTKGTCQVTVTAPAEGITLSDKTLTLAIDSGAHALTWTFSPQGSGGELVWTSDNVHVAKVDQKGVVTPLSVGETDIRVKTDQNVTAVCHVVVKGTAKDLFAAGMPTVKACKASGNTVMITWDKYDAADSYLILRRRMGESRFTQIAETKELTYTDARTVGDTLYYYSVQAVSGKWGNAVRSSYDKNISVKTQTTTPQPTPGQTVKLKTPAVTVTAGKKQAKLKWKKISNAQGYVVYRATSKNGKYKAVSTIKKGSTVSYTNKKLTSKKTYYYKVRAYRVVNGKKVYSGYSKVKGVKIK</sequence>
<dbReference type="RefSeq" id="WP_055052727.1">
    <property type="nucleotide sequence ID" value="NZ_CYZA01000002.1"/>
</dbReference>
<dbReference type="Proteomes" id="UP000095447">
    <property type="component" value="Unassembled WGS sequence"/>
</dbReference>
<dbReference type="EMBL" id="CYZA01000002">
    <property type="protein sequence ID" value="CUN56333.1"/>
    <property type="molecule type" value="Genomic_DNA"/>
</dbReference>
<dbReference type="InterPro" id="IPR008964">
    <property type="entry name" value="Invasin/intimin_cell_adhesion"/>
</dbReference>
<dbReference type="InterPro" id="IPR045197">
    <property type="entry name" value="NUP210-like"/>
</dbReference>
<feature type="domain" description="BIG2" evidence="1">
    <location>
        <begin position="426"/>
        <end position="502"/>
    </location>
</feature>
<proteinExistence type="predicted"/>
<dbReference type="PANTHER" id="PTHR23019:SF0">
    <property type="entry name" value="NUCLEAR PORE MEMBRANE GLYCOPROTEIN 210"/>
    <property type="match status" value="1"/>
</dbReference>
<evidence type="ECO:0000313" key="2">
    <source>
        <dbReference type="EMBL" id="CUN56333.1"/>
    </source>
</evidence>
<dbReference type="Gene3D" id="2.60.40.1080">
    <property type="match status" value="3"/>
</dbReference>
<gene>
    <name evidence="2" type="ORF">ERS852395_00709</name>
</gene>
<dbReference type="InterPro" id="IPR003343">
    <property type="entry name" value="Big_2"/>
</dbReference>
<evidence type="ECO:0000313" key="3">
    <source>
        <dbReference type="Proteomes" id="UP000095447"/>
    </source>
</evidence>
<feature type="domain" description="BIG2" evidence="1">
    <location>
        <begin position="343"/>
        <end position="421"/>
    </location>
</feature>
<dbReference type="SUPFAM" id="SSF49265">
    <property type="entry name" value="Fibronectin type III"/>
    <property type="match status" value="1"/>
</dbReference>
<dbReference type="PANTHER" id="PTHR23019">
    <property type="entry name" value="NUCLEAR PORE MEMBRANE GLYCOPROTEIN GP210-RELATED"/>
    <property type="match status" value="1"/>
</dbReference>
<dbReference type="InterPro" id="IPR013783">
    <property type="entry name" value="Ig-like_fold"/>
</dbReference>
<reference evidence="2 3" key="1">
    <citation type="submission" date="2015-09" db="EMBL/GenBank/DDBJ databases">
        <authorList>
            <consortium name="Pathogen Informatics"/>
        </authorList>
    </citation>
    <scope>NUCLEOTIDE SEQUENCE [LARGE SCALE GENOMIC DNA]</scope>
    <source>
        <strain evidence="2 3">2789STDY5608838</strain>
    </source>
</reference>